<dbReference type="SUPFAM" id="SSF54913">
    <property type="entry name" value="GlnB-like"/>
    <property type="match status" value="1"/>
</dbReference>
<dbReference type="InterPro" id="IPR004323">
    <property type="entry name" value="Ion_tolerance_CutA"/>
</dbReference>
<gene>
    <name evidence="2" type="ordered locus">Dbac_0581</name>
</gene>
<dbReference type="STRING" id="525897.Dbac_0581"/>
<dbReference type="Gene3D" id="3.30.70.120">
    <property type="match status" value="1"/>
</dbReference>
<dbReference type="AlphaFoldDB" id="C7LX32"/>
<dbReference type="GO" id="GO:0005507">
    <property type="term" value="F:copper ion binding"/>
    <property type="evidence" value="ECO:0007669"/>
    <property type="project" value="TreeGrafter"/>
</dbReference>
<dbReference type="eggNOG" id="COG1324">
    <property type="taxonomic scope" value="Bacteria"/>
</dbReference>
<name>C7LX32_DESBD</name>
<evidence type="ECO:0000313" key="3">
    <source>
        <dbReference type="Proteomes" id="UP000002216"/>
    </source>
</evidence>
<dbReference type="GO" id="GO:0010038">
    <property type="term" value="P:response to metal ion"/>
    <property type="evidence" value="ECO:0007669"/>
    <property type="project" value="InterPro"/>
</dbReference>
<dbReference type="HOGENOM" id="CLU_098807_3_1_7"/>
<dbReference type="NCBIfam" id="NF041095">
    <property type="entry name" value="dival_cat_tol_CutA"/>
    <property type="match status" value="1"/>
</dbReference>
<dbReference type="KEGG" id="dba:Dbac_0581"/>
<dbReference type="Pfam" id="PF03091">
    <property type="entry name" value="CutA1"/>
    <property type="match status" value="1"/>
</dbReference>
<evidence type="ECO:0000256" key="1">
    <source>
        <dbReference type="ARBA" id="ARBA00010169"/>
    </source>
</evidence>
<sequence>MGQILVYMTFPDQKTATRIGRALLEKRLVACVNILPQVQSMYWWEDEIQHETEVIVLAKTAQTLFEPLKTCVLGLHPYEVPCIVALALGHGHEPFLQWVDKQTRDRLEKCPQNELTGLKKRS</sequence>
<comment type="similarity">
    <text evidence="1">Belongs to the CutA family.</text>
</comment>
<dbReference type="InterPro" id="IPR053426">
    <property type="entry name" value="CutA_tolerance"/>
</dbReference>
<accession>C7LX32</accession>
<dbReference type="InterPro" id="IPR011322">
    <property type="entry name" value="N-reg_PII-like_a/b"/>
</dbReference>
<dbReference type="PANTHER" id="PTHR23419:SF8">
    <property type="entry name" value="FI09726P"/>
    <property type="match status" value="1"/>
</dbReference>
<evidence type="ECO:0000313" key="2">
    <source>
        <dbReference type="EMBL" id="ACU88705.1"/>
    </source>
</evidence>
<protein>
    <submittedName>
        <fullName evidence="2">CutA1 divalent ion tolerance protein</fullName>
    </submittedName>
</protein>
<reference evidence="2 3" key="1">
    <citation type="journal article" date="2009" name="Stand. Genomic Sci.">
        <title>Complete genome sequence of Desulfomicrobium baculatum type strain (X).</title>
        <authorList>
            <person name="Copeland A."/>
            <person name="Spring S."/>
            <person name="Goker M."/>
            <person name="Schneider S."/>
            <person name="Lapidus A."/>
            <person name="Del Rio T.G."/>
            <person name="Tice H."/>
            <person name="Cheng J.F."/>
            <person name="Chen F."/>
            <person name="Nolan M."/>
            <person name="Bruce D."/>
            <person name="Goodwin L."/>
            <person name="Pitluck S."/>
            <person name="Ivanova N."/>
            <person name="Mavrommatis K."/>
            <person name="Ovchinnikova G."/>
            <person name="Pati A."/>
            <person name="Chen A."/>
            <person name="Palaniappan K."/>
            <person name="Land M."/>
            <person name="Hauser L."/>
            <person name="Chang Y.J."/>
            <person name="Jeffries C.C."/>
            <person name="Meincke L."/>
            <person name="Sims D."/>
            <person name="Brettin T."/>
            <person name="Detter J.C."/>
            <person name="Han C."/>
            <person name="Chain P."/>
            <person name="Bristow J."/>
            <person name="Eisen J.A."/>
            <person name="Markowitz V."/>
            <person name="Hugenholtz P."/>
            <person name="Kyrpides N.C."/>
            <person name="Klenk H.P."/>
            <person name="Lucas S."/>
        </authorList>
    </citation>
    <scope>NUCLEOTIDE SEQUENCE [LARGE SCALE GENOMIC DNA]</scope>
    <source>
        <strain evidence="3">DSM 4028 / VKM B-1378 / X</strain>
    </source>
</reference>
<organism evidence="2 3">
    <name type="scientific">Desulfomicrobium baculatum (strain DSM 4028 / VKM B-1378 / X)</name>
    <name type="common">Desulfovibrio baculatus</name>
    <dbReference type="NCBI Taxonomy" id="525897"/>
    <lineage>
        <taxon>Bacteria</taxon>
        <taxon>Pseudomonadati</taxon>
        <taxon>Thermodesulfobacteriota</taxon>
        <taxon>Desulfovibrionia</taxon>
        <taxon>Desulfovibrionales</taxon>
        <taxon>Desulfomicrobiaceae</taxon>
        <taxon>Desulfomicrobium</taxon>
    </lineage>
</organism>
<dbReference type="RefSeq" id="WP_015772805.1">
    <property type="nucleotide sequence ID" value="NC_013173.1"/>
</dbReference>
<keyword evidence="3" id="KW-1185">Reference proteome</keyword>
<dbReference type="OrthoDB" id="37622at2"/>
<dbReference type="Proteomes" id="UP000002216">
    <property type="component" value="Chromosome"/>
</dbReference>
<proteinExistence type="inferred from homology"/>
<dbReference type="EMBL" id="CP001629">
    <property type="protein sequence ID" value="ACU88705.1"/>
    <property type="molecule type" value="Genomic_DNA"/>
</dbReference>
<dbReference type="PANTHER" id="PTHR23419">
    <property type="entry name" value="DIVALENT CATION TOLERANCE CUTA-RELATED"/>
    <property type="match status" value="1"/>
</dbReference>
<dbReference type="InterPro" id="IPR015867">
    <property type="entry name" value="N-reg_PII/ATP_PRibTrfase_C"/>
</dbReference>